<evidence type="ECO:0000256" key="11">
    <source>
        <dbReference type="SAM" id="SignalP"/>
    </source>
</evidence>
<dbReference type="InterPro" id="IPR012334">
    <property type="entry name" value="Pectin_lyas_fold"/>
</dbReference>
<dbReference type="Gene3D" id="2.160.20.10">
    <property type="entry name" value="Single-stranded right-handed beta-helix, Pectin lyase-like"/>
    <property type="match status" value="1"/>
</dbReference>
<reference evidence="12" key="1">
    <citation type="journal article" date="2015" name="PLoS ONE">
        <title>Molecular Characterization and Expression Profiles of Polygalacturonase Genes in Apolygus lucorum (Hemiptera: Miridae).</title>
        <authorList>
            <person name="Zhang L."/>
            <person name="Xu P."/>
            <person name="Xiao H."/>
            <person name="Lu Y."/>
            <person name="Liang G."/>
            <person name="Zhang Y."/>
            <person name="Wu K."/>
        </authorList>
    </citation>
    <scope>NUCLEOTIDE SEQUENCE</scope>
    <source>
        <tissue evidence="12">Salivary gland</tissue>
    </source>
</reference>
<evidence type="ECO:0000256" key="10">
    <source>
        <dbReference type="RuleBase" id="RU361169"/>
    </source>
</evidence>
<accession>A0A060D4D7</accession>
<sequence>MAAAVFTLGCFLFVVASASAQYFELKNVNQLNEAKKFQKIVIRNLQVPAGVTLDLTNLKDGTTVEFHGRITFGYKEWRGPLVKIGGKRLNIVGQNTARFDGEGQRYWKGGRNTKMLKPRFLEAIVDDSKITNLYFLNTPAMAFLCNWCHNTAISRITVDNKAAGDGRAGRAFNTDGISLGYVRNVQVRDSYVFNQDDCFVTGAGEDMLVENLTCEGGNGISVGSLGNRADVVKLTIRNCKVINSLTGINIKTEIGAVGLHRDVVIENIELKQIHQYGISIHGNEGNGFPSAQPTLFSLDRYTFRNIRGNMLGAGGVNVWIWLHPNSAKNWRWENVNVVGGKGTMFRPPLTCKGIPGNLRIPCAER</sequence>
<feature type="chain" id="PRO_5001586596" description="endo-polygalacturonase" evidence="11">
    <location>
        <begin position="21"/>
        <end position="365"/>
    </location>
</feature>
<comment type="similarity">
    <text evidence="1 10">Belongs to the glycosyl hydrolase 28 family.</text>
</comment>
<dbReference type="GO" id="GO:0045490">
    <property type="term" value="P:pectin catabolic process"/>
    <property type="evidence" value="ECO:0007669"/>
    <property type="project" value="TreeGrafter"/>
</dbReference>
<evidence type="ECO:0000256" key="5">
    <source>
        <dbReference type="ARBA" id="ARBA00022801"/>
    </source>
</evidence>
<organism evidence="12">
    <name type="scientific">Apolygus lucorum</name>
    <name type="common">Small green plant bug</name>
    <name type="synonym">Lygocoris lucorum</name>
    <dbReference type="NCBI Taxonomy" id="248454"/>
    <lineage>
        <taxon>Eukaryota</taxon>
        <taxon>Metazoa</taxon>
        <taxon>Ecdysozoa</taxon>
        <taxon>Arthropoda</taxon>
        <taxon>Hexapoda</taxon>
        <taxon>Insecta</taxon>
        <taxon>Pterygota</taxon>
        <taxon>Neoptera</taxon>
        <taxon>Paraneoptera</taxon>
        <taxon>Hemiptera</taxon>
        <taxon>Heteroptera</taxon>
        <taxon>Panheteroptera</taxon>
        <taxon>Cimicomorpha</taxon>
        <taxon>Miridae</taxon>
        <taxon>Mirini</taxon>
        <taxon>Apolygus</taxon>
    </lineage>
</organism>
<evidence type="ECO:0000313" key="12">
    <source>
        <dbReference type="EMBL" id="AIB04029.1"/>
    </source>
</evidence>
<comment type="catalytic activity">
    <reaction evidence="9">
        <text>(1,4-alpha-D-galacturonosyl)n+m + H2O = (1,4-alpha-D-galacturonosyl)n + (1,4-alpha-D-galacturonosyl)m.</text>
        <dbReference type="EC" id="3.2.1.15"/>
    </reaction>
</comment>
<dbReference type="GO" id="GO:0071555">
    <property type="term" value="P:cell wall organization"/>
    <property type="evidence" value="ECO:0007669"/>
    <property type="project" value="UniProtKB-KW"/>
</dbReference>
<dbReference type="InterPro" id="IPR006626">
    <property type="entry name" value="PbH1"/>
</dbReference>
<keyword evidence="6" id="KW-1015">Disulfide bond</keyword>
<feature type="signal peptide" evidence="11">
    <location>
        <begin position="1"/>
        <end position="20"/>
    </location>
</feature>
<protein>
    <recommendedName>
        <fullName evidence="2">endo-polygalacturonase</fullName>
        <ecNumber evidence="2">3.2.1.15</ecNumber>
    </recommendedName>
</protein>
<dbReference type="GO" id="GO:0005576">
    <property type="term" value="C:extracellular region"/>
    <property type="evidence" value="ECO:0007669"/>
    <property type="project" value="TreeGrafter"/>
</dbReference>
<evidence type="ECO:0000256" key="8">
    <source>
        <dbReference type="ARBA" id="ARBA00023316"/>
    </source>
</evidence>
<evidence type="ECO:0000256" key="4">
    <source>
        <dbReference type="ARBA" id="ARBA00022737"/>
    </source>
</evidence>
<dbReference type="InterPro" id="IPR011050">
    <property type="entry name" value="Pectin_lyase_fold/virulence"/>
</dbReference>
<dbReference type="PANTHER" id="PTHR31884:SF1">
    <property type="entry name" value="POLYGALACTURONASE"/>
    <property type="match status" value="1"/>
</dbReference>
<keyword evidence="4" id="KW-0677">Repeat</keyword>
<evidence type="ECO:0000256" key="3">
    <source>
        <dbReference type="ARBA" id="ARBA00022729"/>
    </source>
</evidence>
<name>A0A060D4D7_APOLU</name>
<dbReference type="EMBL" id="KF881902">
    <property type="protein sequence ID" value="AIB04029.1"/>
    <property type="molecule type" value="mRNA"/>
</dbReference>
<dbReference type="SUPFAM" id="SSF51126">
    <property type="entry name" value="Pectin lyase-like"/>
    <property type="match status" value="1"/>
</dbReference>
<dbReference type="Pfam" id="PF00295">
    <property type="entry name" value="Glyco_hydro_28"/>
    <property type="match status" value="1"/>
</dbReference>
<dbReference type="GO" id="GO:0004650">
    <property type="term" value="F:polygalacturonase activity"/>
    <property type="evidence" value="ECO:0007669"/>
    <property type="project" value="UniProtKB-EC"/>
</dbReference>
<evidence type="ECO:0000256" key="6">
    <source>
        <dbReference type="ARBA" id="ARBA00023157"/>
    </source>
</evidence>
<gene>
    <name evidence="12" type="primary">PG2-1</name>
</gene>
<proteinExistence type="evidence at transcript level"/>
<dbReference type="SMART" id="SM00710">
    <property type="entry name" value="PbH1"/>
    <property type="match status" value="5"/>
</dbReference>
<evidence type="ECO:0000256" key="9">
    <source>
        <dbReference type="ARBA" id="ARBA00034074"/>
    </source>
</evidence>
<dbReference type="InterPro" id="IPR050434">
    <property type="entry name" value="Glycosyl_hydrlase_28"/>
</dbReference>
<dbReference type="InterPro" id="IPR000743">
    <property type="entry name" value="Glyco_hydro_28"/>
</dbReference>
<keyword evidence="7 10" id="KW-0326">Glycosidase</keyword>
<dbReference type="EC" id="3.2.1.15" evidence="2"/>
<evidence type="ECO:0000256" key="7">
    <source>
        <dbReference type="ARBA" id="ARBA00023295"/>
    </source>
</evidence>
<dbReference type="AlphaFoldDB" id="A0A060D4D7"/>
<keyword evidence="5 10" id="KW-0378">Hydrolase</keyword>
<dbReference type="PANTHER" id="PTHR31884">
    <property type="entry name" value="POLYGALACTURONASE"/>
    <property type="match status" value="1"/>
</dbReference>
<keyword evidence="8" id="KW-0961">Cell wall biogenesis/degradation</keyword>
<evidence type="ECO:0000256" key="1">
    <source>
        <dbReference type="ARBA" id="ARBA00008834"/>
    </source>
</evidence>
<evidence type="ECO:0000256" key="2">
    <source>
        <dbReference type="ARBA" id="ARBA00012736"/>
    </source>
</evidence>
<keyword evidence="3 11" id="KW-0732">Signal</keyword>